<dbReference type="Pfam" id="PF00092">
    <property type="entry name" value="VWA"/>
    <property type="match status" value="4"/>
</dbReference>
<evidence type="ECO:0000256" key="3">
    <source>
        <dbReference type="ARBA" id="ARBA00022530"/>
    </source>
</evidence>
<evidence type="ECO:0000256" key="7">
    <source>
        <dbReference type="ARBA" id="ARBA00023119"/>
    </source>
</evidence>
<dbReference type="PROSITE" id="PS50234">
    <property type="entry name" value="VWFA"/>
    <property type="match status" value="3"/>
</dbReference>
<dbReference type="SUPFAM" id="SSF53300">
    <property type="entry name" value="vWA-like"/>
    <property type="match status" value="3"/>
</dbReference>
<reference evidence="9" key="1">
    <citation type="submission" date="2025-08" db="UniProtKB">
        <authorList>
            <consortium name="Ensembl"/>
        </authorList>
    </citation>
    <scope>IDENTIFICATION</scope>
</reference>
<dbReference type="SMART" id="SM00327">
    <property type="entry name" value="VWA"/>
    <property type="match status" value="3"/>
</dbReference>
<dbReference type="GO" id="GO:0005581">
    <property type="term" value="C:collagen trimer"/>
    <property type="evidence" value="ECO:0007669"/>
    <property type="project" value="UniProtKB-KW"/>
</dbReference>
<keyword evidence="3" id="KW-0272">Extracellular matrix</keyword>
<keyword evidence="6" id="KW-0130">Cell adhesion</keyword>
<dbReference type="GeneTree" id="ENSGT00940000156462"/>
<evidence type="ECO:0000313" key="9">
    <source>
        <dbReference type="Ensembl" id="ENSGMOP00000062295.1"/>
    </source>
</evidence>
<evidence type="ECO:0000256" key="4">
    <source>
        <dbReference type="ARBA" id="ARBA00022729"/>
    </source>
</evidence>
<proteinExistence type="predicted"/>
<name>A0A8C5CKI7_GADMO</name>
<dbReference type="InterPro" id="IPR050525">
    <property type="entry name" value="ECM_Assembly_Org"/>
</dbReference>
<accession>A0A8C5CKI7</accession>
<keyword evidence="5" id="KW-0677">Repeat</keyword>
<evidence type="ECO:0000313" key="10">
    <source>
        <dbReference type="Proteomes" id="UP000694546"/>
    </source>
</evidence>
<feature type="domain" description="VWFA" evidence="8">
    <location>
        <begin position="281"/>
        <end position="462"/>
    </location>
</feature>
<dbReference type="AlphaFoldDB" id="A0A8C5CKI7"/>
<feature type="domain" description="VWFA" evidence="8">
    <location>
        <begin position="477"/>
        <end position="652"/>
    </location>
</feature>
<reference evidence="9" key="2">
    <citation type="submission" date="2025-09" db="UniProtKB">
        <authorList>
            <consortium name="Ensembl"/>
        </authorList>
    </citation>
    <scope>IDENTIFICATION</scope>
</reference>
<dbReference type="PRINTS" id="PR00453">
    <property type="entry name" value="VWFADOMAIN"/>
</dbReference>
<dbReference type="Ensembl" id="ENSGMOT00000026627.1">
    <property type="protein sequence ID" value="ENSGMOP00000062295.1"/>
    <property type="gene ID" value="ENSGMOG00000029886.1"/>
</dbReference>
<dbReference type="FunFam" id="3.40.50.410:FF:000003">
    <property type="entry name" value="Collagen type VI alpha 3 chain"/>
    <property type="match status" value="3"/>
</dbReference>
<keyword evidence="10" id="KW-1185">Reference proteome</keyword>
<dbReference type="GO" id="GO:0007155">
    <property type="term" value="P:cell adhesion"/>
    <property type="evidence" value="ECO:0007669"/>
    <property type="project" value="UniProtKB-KW"/>
</dbReference>
<keyword evidence="4" id="KW-0732">Signal</keyword>
<comment type="subcellular location">
    <subcellularLocation>
        <location evidence="1">Secreted</location>
        <location evidence="1">Extracellular space</location>
        <location evidence="1">Extracellular matrix</location>
    </subcellularLocation>
</comment>
<dbReference type="Proteomes" id="UP000694546">
    <property type="component" value="Chromosome 17"/>
</dbReference>
<dbReference type="Gene3D" id="3.40.50.410">
    <property type="entry name" value="von Willebrand factor, type A domain"/>
    <property type="match status" value="3"/>
</dbReference>
<dbReference type="PANTHER" id="PTHR24020:SF13">
    <property type="entry name" value="COLLAGEN ALPHA-3(VI) CHAIN"/>
    <property type="match status" value="1"/>
</dbReference>
<dbReference type="OMA" id="TFQEAVC"/>
<dbReference type="InterPro" id="IPR002035">
    <property type="entry name" value="VWF_A"/>
</dbReference>
<dbReference type="GO" id="GO:0005615">
    <property type="term" value="C:extracellular space"/>
    <property type="evidence" value="ECO:0007669"/>
    <property type="project" value="TreeGrafter"/>
</dbReference>
<organism evidence="9 10">
    <name type="scientific">Gadus morhua</name>
    <name type="common">Atlantic cod</name>
    <dbReference type="NCBI Taxonomy" id="8049"/>
    <lineage>
        <taxon>Eukaryota</taxon>
        <taxon>Metazoa</taxon>
        <taxon>Chordata</taxon>
        <taxon>Craniata</taxon>
        <taxon>Vertebrata</taxon>
        <taxon>Euteleostomi</taxon>
        <taxon>Actinopterygii</taxon>
        <taxon>Neopterygii</taxon>
        <taxon>Teleostei</taxon>
        <taxon>Neoteleostei</taxon>
        <taxon>Acanthomorphata</taxon>
        <taxon>Zeiogadaria</taxon>
        <taxon>Gadariae</taxon>
        <taxon>Gadiformes</taxon>
        <taxon>Gadoidei</taxon>
        <taxon>Gadidae</taxon>
        <taxon>Gadus</taxon>
    </lineage>
</organism>
<dbReference type="PANTHER" id="PTHR24020">
    <property type="entry name" value="COLLAGEN ALPHA"/>
    <property type="match status" value="1"/>
</dbReference>
<evidence type="ECO:0000256" key="2">
    <source>
        <dbReference type="ARBA" id="ARBA00022525"/>
    </source>
</evidence>
<evidence type="ECO:0000256" key="6">
    <source>
        <dbReference type="ARBA" id="ARBA00022889"/>
    </source>
</evidence>
<feature type="domain" description="VWFA" evidence="8">
    <location>
        <begin position="29"/>
        <end position="181"/>
    </location>
</feature>
<dbReference type="InterPro" id="IPR036465">
    <property type="entry name" value="vWFA_dom_sf"/>
</dbReference>
<keyword evidence="7" id="KW-0176">Collagen</keyword>
<evidence type="ECO:0000256" key="5">
    <source>
        <dbReference type="ARBA" id="ARBA00022737"/>
    </source>
</evidence>
<protein>
    <recommendedName>
        <fullName evidence="8">VWFA domain-containing protein</fullName>
    </recommendedName>
</protein>
<evidence type="ECO:0000259" key="8">
    <source>
        <dbReference type="PROSITE" id="PS50234"/>
    </source>
</evidence>
<keyword evidence="2" id="KW-0964">Secreted</keyword>
<sequence length="688" mass="75021">VCPQIKCPLLIDVLFFYVCSVDHEVAGKDVVFLLDGSDNTRNGFAAMRDFVQRMVEQLNVGENNDRVSEDILDMVSGLRHKGGRHVNTGAALQYVRDNVFTDSSGSRRQEGVPQLLILLNGGRSSDSVDTPASALKQLGITVLGIGTRNSDHGQLQKISSKPNYALSVSDFSDLPNIQKQLSSAISTVTVRATPMTPTVIGEPLIASSQPLEHSNGPFKAPDECLASSCNCSQAVAYIFKKMLIDWMSFCLRLSQHMCKYTPLIFVYYYYFLVEHSLPKKDVVFLLDGSYGTQTGFTAMREFVQKVVETLNVDGDRDRVSVVQYSSDPAVQFYLNTYKTQGDVVANVRGLRHKGGSPLNTGAALQYLRENVFTASAGSRRLEGVPQMLIVLCGGKSYDSVDAAATALKELGVFTLAIGTSGSDSRELQKISHGPNKALSVHLQSCTINVCPQIKCPLLIDVLSFYICSVDHDVAGKDVVFLLDGSDNTRNGFAAMRDFVQRMVEELNVGENNDRVSVVQYDRDADAHFYLNTYTTKDDILDTVRGLRHRGGRPLNTGSALKYVRDNVFTAASGSRRQEGIPQLLIVLSGGRSSDNVDIPASALKENGVLILGIGTRNSSTEVQRIASDPSYAQSVSDFSDLPKVQHPFASSLSHVVVGVKPITPTVRGKTLLLISTQIMSYLLVPSCT</sequence>
<evidence type="ECO:0000256" key="1">
    <source>
        <dbReference type="ARBA" id="ARBA00004498"/>
    </source>
</evidence>